<protein>
    <recommendedName>
        <fullName evidence="10">Bromo domain-containing protein</fullName>
    </recommendedName>
</protein>
<dbReference type="Pfam" id="PF22994">
    <property type="entry name" value="RSC4_Ig_like"/>
    <property type="match status" value="1"/>
</dbReference>
<dbReference type="PRINTS" id="PR00503">
    <property type="entry name" value="BROMODOMAIN"/>
</dbReference>
<evidence type="ECO:0000256" key="2">
    <source>
        <dbReference type="ARBA" id="ARBA00022737"/>
    </source>
</evidence>
<reference evidence="11" key="2">
    <citation type="journal article" date="2022" name="Microb. Genom.">
        <title>A chromosome-scale genome assembly of the tomato pathogen Cladosporium fulvum reveals a compartmentalized genome architecture and the presence of a dispensable chromosome.</title>
        <authorList>
            <person name="Zaccaron A.Z."/>
            <person name="Chen L.H."/>
            <person name="Samaras A."/>
            <person name="Stergiopoulos I."/>
        </authorList>
    </citation>
    <scope>NUCLEOTIDE SEQUENCE</scope>
    <source>
        <strain evidence="11">Race5_Kim</strain>
    </source>
</reference>
<dbReference type="InterPro" id="IPR018359">
    <property type="entry name" value="Bromodomain_CS"/>
</dbReference>
<dbReference type="PROSITE" id="PS50014">
    <property type="entry name" value="BROMODOMAIN_2"/>
    <property type="match status" value="2"/>
</dbReference>
<dbReference type="PROSITE" id="PS00633">
    <property type="entry name" value="BROMODOMAIN_1"/>
    <property type="match status" value="1"/>
</dbReference>
<gene>
    <name evidence="11" type="ORF">CLAFUR5_07961</name>
</gene>
<keyword evidence="4" id="KW-0805">Transcription regulation</keyword>
<keyword evidence="5 8" id="KW-0103">Bromodomain</keyword>
<reference evidence="11" key="1">
    <citation type="submission" date="2021-12" db="EMBL/GenBank/DDBJ databases">
        <authorList>
            <person name="Zaccaron A."/>
            <person name="Stergiopoulos I."/>
        </authorList>
    </citation>
    <scope>NUCLEOTIDE SEQUENCE</scope>
    <source>
        <strain evidence="11">Race5_Kim</strain>
    </source>
</reference>
<feature type="region of interest" description="Disordered" evidence="9">
    <location>
        <begin position="365"/>
        <end position="401"/>
    </location>
</feature>
<dbReference type="GO" id="GO:0006338">
    <property type="term" value="P:chromatin remodeling"/>
    <property type="evidence" value="ECO:0007669"/>
    <property type="project" value="InterPro"/>
</dbReference>
<evidence type="ECO:0000256" key="6">
    <source>
        <dbReference type="ARBA" id="ARBA00023163"/>
    </source>
</evidence>
<evidence type="ECO:0000256" key="7">
    <source>
        <dbReference type="ARBA" id="ARBA00023242"/>
    </source>
</evidence>
<dbReference type="RefSeq" id="XP_047759340.1">
    <property type="nucleotide sequence ID" value="XM_047907109.1"/>
</dbReference>
<feature type="region of interest" description="Disordered" evidence="9">
    <location>
        <begin position="415"/>
        <end position="462"/>
    </location>
</feature>
<dbReference type="FunFam" id="1.20.920.10:FF:000083">
    <property type="entry name" value="WGS project CABT00000000 data, contig 2.8"/>
    <property type="match status" value="1"/>
</dbReference>
<evidence type="ECO:0000256" key="9">
    <source>
        <dbReference type="SAM" id="MobiDB-lite"/>
    </source>
</evidence>
<feature type="compositionally biased region" description="Polar residues" evidence="9">
    <location>
        <begin position="436"/>
        <end position="461"/>
    </location>
</feature>
<accession>A0A9Q8LCR0</accession>
<dbReference type="SMART" id="SM00297">
    <property type="entry name" value="BROMO"/>
    <property type="match status" value="2"/>
</dbReference>
<evidence type="ECO:0000313" key="12">
    <source>
        <dbReference type="Proteomes" id="UP000756132"/>
    </source>
</evidence>
<comment type="subcellular location">
    <subcellularLocation>
        <location evidence="1">Nucleus</location>
    </subcellularLocation>
</comment>
<name>A0A9Q8LCR0_PASFU</name>
<evidence type="ECO:0000313" key="11">
    <source>
        <dbReference type="EMBL" id="UJO14974.1"/>
    </source>
</evidence>
<feature type="compositionally biased region" description="Basic and acidic residues" evidence="9">
    <location>
        <begin position="185"/>
        <end position="198"/>
    </location>
</feature>
<evidence type="ECO:0000259" key="10">
    <source>
        <dbReference type="PROSITE" id="PS50014"/>
    </source>
</evidence>
<evidence type="ECO:0000256" key="4">
    <source>
        <dbReference type="ARBA" id="ARBA00023015"/>
    </source>
</evidence>
<dbReference type="GO" id="GO:0006368">
    <property type="term" value="P:transcription elongation by RNA polymerase II"/>
    <property type="evidence" value="ECO:0007669"/>
    <property type="project" value="TreeGrafter"/>
</dbReference>
<feature type="compositionally biased region" description="Polar residues" evidence="9">
    <location>
        <begin position="377"/>
        <end position="399"/>
    </location>
</feature>
<evidence type="ECO:0000256" key="3">
    <source>
        <dbReference type="ARBA" id="ARBA00022853"/>
    </source>
</evidence>
<sequence length="668" mass="73130">MDSSARKRKASASNATASEGASSKKIKLLNSNPASKQNSAPDVQQVGYKLLEYLGRATDKTGHAIAGAFLVLPPRDELPDYYQQIKLPVALDIIKKKLDQNAYPTVTTLESDMKRMIQNAKDYNLPKSEVYEDAERIRKLVYNYMKQHNPAYNDPSYTSFATPIPDGPPPLPTLKLTNGAARQTEPVKHERESRDGSVKPRHSTAPKASEPPSERKSSVAPSAAPTTGDADDESMDFTGKTFQEAQEMIIAECIRYTDDEGEAIFYPFVNLPSRKLEDYYKVIRHPVCLKMLQKRINGIHGRAPPTGVTDYKTWDAFEEETSFIWKNARVYNEDGSDMYTLAGELEEHFKSRLAEAKEKVEEPAAARIRLGGPKPPQTTAAPKSGITLNLGQHRNSPTPGVSVDNEALARQRAMVSAGVNGQQTQSRPAPHVNGMARSSSQLSNTDAPRPASNANATSPSGANVKYEKMSTLSPAPAQSTAAGAIQPITNGMMPPPVLRPTSSSPYPTAPGYPGVTSYHYTAPALLPPTPVRSYPASDALLPVVSISTHPQLSKVQYREKILPHPTLSHQSTTITLPSTHYWLQIAPTISRELSMGRAYKVFVSVNGSRMTQRDTQYHTDDGTRTHIYEGSLASGVNRIEVEVVAAKPNEEKGLDIEKVTVFANLTRP</sequence>
<keyword evidence="6" id="KW-0804">Transcription</keyword>
<dbReference type="PANTHER" id="PTHR16062:SF19">
    <property type="entry name" value="PROTEIN POLYBROMO-1"/>
    <property type="match status" value="1"/>
</dbReference>
<dbReference type="InterPro" id="IPR037382">
    <property type="entry name" value="Rsc/polybromo"/>
</dbReference>
<dbReference type="Pfam" id="PF00439">
    <property type="entry name" value="Bromodomain"/>
    <property type="match status" value="2"/>
</dbReference>
<evidence type="ECO:0000256" key="5">
    <source>
        <dbReference type="ARBA" id="ARBA00023117"/>
    </source>
</evidence>
<dbReference type="Gene3D" id="1.20.920.10">
    <property type="entry name" value="Bromodomain-like"/>
    <property type="match status" value="2"/>
</dbReference>
<dbReference type="Proteomes" id="UP000756132">
    <property type="component" value="Chromosome 3"/>
</dbReference>
<feature type="domain" description="Bromo" evidence="10">
    <location>
        <begin position="61"/>
        <end position="131"/>
    </location>
</feature>
<keyword evidence="2" id="KW-0677">Repeat</keyword>
<dbReference type="InterPro" id="IPR001487">
    <property type="entry name" value="Bromodomain"/>
</dbReference>
<dbReference type="GO" id="GO:0016586">
    <property type="term" value="C:RSC-type complex"/>
    <property type="evidence" value="ECO:0007669"/>
    <property type="project" value="InterPro"/>
</dbReference>
<keyword evidence="12" id="KW-1185">Reference proteome</keyword>
<dbReference type="AlphaFoldDB" id="A0A9Q8LCR0"/>
<dbReference type="EMBL" id="CP090165">
    <property type="protein sequence ID" value="UJO14974.1"/>
    <property type="molecule type" value="Genomic_DNA"/>
</dbReference>
<feature type="domain" description="Bromo" evidence="10">
    <location>
        <begin position="257"/>
        <end position="339"/>
    </location>
</feature>
<dbReference type="GO" id="GO:0003682">
    <property type="term" value="F:chromatin binding"/>
    <property type="evidence" value="ECO:0007669"/>
    <property type="project" value="TreeGrafter"/>
</dbReference>
<keyword evidence="7" id="KW-0539">Nucleus</keyword>
<proteinExistence type="predicted"/>
<evidence type="ECO:0000256" key="1">
    <source>
        <dbReference type="ARBA" id="ARBA00004123"/>
    </source>
</evidence>
<dbReference type="GeneID" id="71987839"/>
<dbReference type="InterPro" id="IPR054551">
    <property type="entry name" value="RSC4_Ig-like"/>
</dbReference>
<evidence type="ECO:0000256" key="8">
    <source>
        <dbReference type="PROSITE-ProRule" id="PRU00035"/>
    </source>
</evidence>
<dbReference type="CDD" id="cd04369">
    <property type="entry name" value="Bromodomain"/>
    <property type="match status" value="2"/>
</dbReference>
<organism evidence="11 12">
    <name type="scientific">Passalora fulva</name>
    <name type="common">Tomato leaf mold</name>
    <name type="synonym">Cladosporium fulvum</name>
    <dbReference type="NCBI Taxonomy" id="5499"/>
    <lineage>
        <taxon>Eukaryota</taxon>
        <taxon>Fungi</taxon>
        <taxon>Dikarya</taxon>
        <taxon>Ascomycota</taxon>
        <taxon>Pezizomycotina</taxon>
        <taxon>Dothideomycetes</taxon>
        <taxon>Dothideomycetidae</taxon>
        <taxon>Mycosphaerellales</taxon>
        <taxon>Mycosphaerellaceae</taxon>
        <taxon>Fulvia</taxon>
    </lineage>
</organism>
<keyword evidence="3" id="KW-0156">Chromatin regulator</keyword>
<feature type="region of interest" description="Disordered" evidence="9">
    <location>
        <begin position="152"/>
        <end position="236"/>
    </location>
</feature>
<dbReference type="SUPFAM" id="SSF47370">
    <property type="entry name" value="Bromodomain"/>
    <property type="match status" value="2"/>
</dbReference>
<feature type="compositionally biased region" description="Polar residues" evidence="9">
    <location>
        <begin position="29"/>
        <end position="41"/>
    </location>
</feature>
<dbReference type="KEGG" id="ffu:CLAFUR5_07961"/>
<feature type="compositionally biased region" description="Basic residues" evidence="9">
    <location>
        <begin position="1"/>
        <end position="10"/>
    </location>
</feature>
<dbReference type="InterPro" id="IPR036427">
    <property type="entry name" value="Bromodomain-like_sf"/>
</dbReference>
<dbReference type="PANTHER" id="PTHR16062">
    <property type="entry name" value="SWI/SNF-RELATED"/>
    <property type="match status" value="1"/>
</dbReference>
<feature type="region of interest" description="Disordered" evidence="9">
    <location>
        <begin position="1"/>
        <end position="41"/>
    </location>
</feature>
<dbReference type="OrthoDB" id="6017at2759"/>